<feature type="region of interest" description="Disordered" evidence="1">
    <location>
        <begin position="1"/>
        <end position="21"/>
    </location>
</feature>
<evidence type="ECO:0000313" key="3">
    <source>
        <dbReference type="Proteomes" id="UP000503011"/>
    </source>
</evidence>
<dbReference type="AlphaFoldDB" id="A0A6F8YKH4"/>
<reference evidence="2 3" key="1">
    <citation type="submission" date="2020-03" db="EMBL/GenBank/DDBJ databases">
        <title>Whole genome shotgun sequence of Phytohabitans suffuscus NBRC 105367.</title>
        <authorList>
            <person name="Komaki H."/>
            <person name="Tamura T."/>
        </authorList>
    </citation>
    <scope>NUCLEOTIDE SEQUENCE [LARGE SCALE GENOMIC DNA]</scope>
    <source>
        <strain evidence="2 3">NBRC 105367</strain>
    </source>
</reference>
<protein>
    <submittedName>
        <fullName evidence="2">Uncharacterized protein</fullName>
    </submittedName>
</protein>
<feature type="region of interest" description="Disordered" evidence="1">
    <location>
        <begin position="37"/>
        <end position="60"/>
    </location>
</feature>
<keyword evidence="3" id="KW-1185">Reference proteome</keyword>
<gene>
    <name evidence="2" type="ORF">Psuf_039030</name>
</gene>
<feature type="compositionally biased region" description="Gly residues" evidence="1">
    <location>
        <begin position="1"/>
        <end position="11"/>
    </location>
</feature>
<organism evidence="2 3">
    <name type="scientific">Phytohabitans suffuscus</name>
    <dbReference type="NCBI Taxonomy" id="624315"/>
    <lineage>
        <taxon>Bacteria</taxon>
        <taxon>Bacillati</taxon>
        <taxon>Actinomycetota</taxon>
        <taxon>Actinomycetes</taxon>
        <taxon>Micromonosporales</taxon>
        <taxon>Micromonosporaceae</taxon>
    </lineage>
</organism>
<dbReference type="Proteomes" id="UP000503011">
    <property type="component" value="Chromosome"/>
</dbReference>
<dbReference type="EMBL" id="AP022871">
    <property type="protein sequence ID" value="BCB86590.1"/>
    <property type="molecule type" value="Genomic_DNA"/>
</dbReference>
<name>A0A6F8YKH4_9ACTN</name>
<evidence type="ECO:0000256" key="1">
    <source>
        <dbReference type="SAM" id="MobiDB-lite"/>
    </source>
</evidence>
<dbReference type="KEGG" id="psuu:Psuf_039030"/>
<sequence length="121" mass="12838">MRAGLGIGSAGGVAMTAPSGPRHHTLSMVLVRVGPIEKRSSQPRRERIRSRRSVPAGSGWKPSVVSWAVVRMRCSAIIRIAQRSRPVVRPTSSRNRSAGTGLGEGTVNGLGWVVVTTGTSR</sequence>
<reference evidence="2 3" key="2">
    <citation type="submission" date="2020-03" db="EMBL/GenBank/DDBJ databases">
        <authorList>
            <person name="Ichikawa N."/>
            <person name="Kimura A."/>
            <person name="Kitahashi Y."/>
            <person name="Uohara A."/>
        </authorList>
    </citation>
    <scope>NUCLEOTIDE SEQUENCE [LARGE SCALE GENOMIC DNA]</scope>
    <source>
        <strain evidence="2 3">NBRC 105367</strain>
    </source>
</reference>
<accession>A0A6F8YKH4</accession>
<evidence type="ECO:0000313" key="2">
    <source>
        <dbReference type="EMBL" id="BCB86590.1"/>
    </source>
</evidence>
<proteinExistence type="predicted"/>